<dbReference type="SUPFAM" id="SSF47769">
    <property type="entry name" value="SAM/Pointed domain"/>
    <property type="match status" value="1"/>
</dbReference>
<evidence type="ECO:0000313" key="6">
    <source>
        <dbReference type="EMBL" id="MCL7023159.1"/>
    </source>
</evidence>
<evidence type="ECO:0000259" key="5">
    <source>
        <dbReference type="Pfam" id="PF00536"/>
    </source>
</evidence>
<dbReference type="GO" id="GO:0042721">
    <property type="term" value="C:TIM22 mitochondrial import inner membrane insertion complex"/>
    <property type="evidence" value="ECO:0007669"/>
    <property type="project" value="InterPro"/>
</dbReference>
<dbReference type="PANTHER" id="PTHR14110:SF6">
    <property type="entry name" value="OS04G0405100 PROTEIN"/>
    <property type="match status" value="1"/>
</dbReference>
<dbReference type="InterPro" id="IPR013761">
    <property type="entry name" value="SAM/pointed_sf"/>
</dbReference>
<dbReference type="GO" id="GO:0045036">
    <property type="term" value="P:protein targeting to chloroplast"/>
    <property type="evidence" value="ECO:0007669"/>
    <property type="project" value="TreeGrafter"/>
</dbReference>
<sequence length="193" mass="20725">MDGEEGGAVVRMTNETIPETILGAACGRLIQAFAPVAAFSKSPMAQARTLAVIGGVHAAVSCIMERIRGREDAQTRMAAGFGVGATLSLLTRTGKPYVAVDTILFGVIGALVGRCIKFQPTGEYTRTRCMLSNLGLQDYEKNFKKGLLTDITIPLLTESTLKDVGVPPGPRLIILDHIQRDPELQKMRRARAG</sequence>
<dbReference type="GO" id="GO:0009706">
    <property type="term" value="C:chloroplast inner membrane"/>
    <property type="evidence" value="ECO:0007669"/>
    <property type="project" value="TreeGrafter"/>
</dbReference>
<accession>A0AA41RSC7</accession>
<keyword evidence="2" id="KW-0812">Transmembrane</keyword>
<dbReference type="PANTHER" id="PTHR14110">
    <property type="entry name" value="MITOCHONDRIAL IMPORT INNER MEMBRANE TRANSLOCASE SUBUNIT TIM22"/>
    <property type="match status" value="1"/>
</dbReference>
<dbReference type="GO" id="GO:0008320">
    <property type="term" value="F:protein transmembrane transporter activity"/>
    <property type="evidence" value="ECO:0007669"/>
    <property type="project" value="TreeGrafter"/>
</dbReference>
<gene>
    <name evidence="6" type="ORF">MKW94_026080</name>
</gene>
<protein>
    <recommendedName>
        <fullName evidence="5">SAM domain-containing protein</fullName>
    </recommendedName>
</protein>
<dbReference type="Pfam" id="PF02466">
    <property type="entry name" value="Tim17"/>
    <property type="match status" value="1"/>
</dbReference>
<keyword evidence="7" id="KW-1185">Reference proteome</keyword>
<dbReference type="Proteomes" id="UP001177140">
    <property type="component" value="Unassembled WGS sequence"/>
</dbReference>
<dbReference type="Gene3D" id="1.10.150.50">
    <property type="entry name" value="Transcription Factor, Ets-1"/>
    <property type="match status" value="1"/>
</dbReference>
<evidence type="ECO:0000256" key="2">
    <source>
        <dbReference type="ARBA" id="ARBA00022692"/>
    </source>
</evidence>
<proteinExistence type="predicted"/>
<keyword evidence="3" id="KW-1133">Transmembrane helix</keyword>
<comment type="caution">
    <text evidence="6">The sequence shown here is derived from an EMBL/GenBank/DDBJ whole genome shotgun (WGS) entry which is preliminary data.</text>
</comment>
<dbReference type="AlphaFoldDB" id="A0AA41RSC7"/>
<evidence type="ECO:0000256" key="1">
    <source>
        <dbReference type="ARBA" id="ARBA00004141"/>
    </source>
</evidence>
<evidence type="ECO:0000256" key="4">
    <source>
        <dbReference type="ARBA" id="ARBA00023136"/>
    </source>
</evidence>
<dbReference type="InterPro" id="IPR039175">
    <property type="entry name" value="TIM22"/>
</dbReference>
<evidence type="ECO:0000313" key="7">
    <source>
        <dbReference type="Proteomes" id="UP001177140"/>
    </source>
</evidence>
<dbReference type="CDD" id="cd09487">
    <property type="entry name" value="SAM_superfamily"/>
    <property type="match status" value="1"/>
</dbReference>
<dbReference type="Pfam" id="PF00536">
    <property type="entry name" value="SAM_1"/>
    <property type="match status" value="1"/>
</dbReference>
<dbReference type="GO" id="GO:0045039">
    <property type="term" value="P:protein insertion into mitochondrial inner membrane"/>
    <property type="evidence" value="ECO:0007669"/>
    <property type="project" value="InterPro"/>
</dbReference>
<comment type="subcellular location">
    <subcellularLocation>
        <location evidence="1">Membrane</location>
        <topology evidence="1">Multi-pass membrane protein</topology>
    </subcellularLocation>
</comment>
<evidence type="ECO:0000256" key="3">
    <source>
        <dbReference type="ARBA" id="ARBA00022989"/>
    </source>
</evidence>
<keyword evidence="4" id="KW-0472">Membrane</keyword>
<feature type="domain" description="SAM" evidence="5">
    <location>
        <begin position="131"/>
        <end position="180"/>
    </location>
</feature>
<dbReference type="EMBL" id="JAJJMA010019115">
    <property type="protein sequence ID" value="MCL7023159.1"/>
    <property type="molecule type" value="Genomic_DNA"/>
</dbReference>
<reference evidence="6" key="1">
    <citation type="submission" date="2022-03" db="EMBL/GenBank/DDBJ databases">
        <title>A functionally conserved STORR gene fusion in Papaver species that diverged 16.8 million years ago.</title>
        <authorList>
            <person name="Catania T."/>
        </authorList>
    </citation>
    <scope>NUCLEOTIDE SEQUENCE</scope>
    <source>
        <strain evidence="6">S-191538</strain>
    </source>
</reference>
<organism evidence="6 7">
    <name type="scientific">Papaver nudicaule</name>
    <name type="common">Iceland poppy</name>
    <dbReference type="NCBI Taxonomy" id="74823"/>
    <lineage>
        <taxon>Eukaryota</taxon>
        <taxon>Viridiplantae</taxon>
        <taxon>Streptophyta</taxon>
        <taxon>Embryophyta</taxon>
        <taxon>Tracheophyta</taxon>
        <taxon>Spermatophyta</taxon>
        <taxon>Magnoliopsida</taxon>
        <taxon>Ranunculales</taxon>
        <taxon>Papaveraceae</taxon>
        <taxon>Papaveroideae</taxon>
        <taxon>Papaver</taxon>
    </lineage>
</organism>
<name>A0AA41RSC7_PAPNU</name>
<dbReference type="InterPro" id="IPR001660">
    <property type="entry name" value="SAM"/>
</dbReference>